<dbReference type="Gene3D" id="3.30.450.30">
    <property type="entry name" value="Dynein light chain 2a, cytoplasmic"/>
    <property type="match status" value="1"/>
</dbReference>
<evidence type="ECO:0000256" key="1">
    <source>
        <dbReference type="ARBA" id="ARBA00004496"/>
    </source>
</evidence>
<dbReference type="GeneID" id="117667489"/>
<comment type="function">
    <text evidence="8">Involved in male fertility. Required for manchette development and acrosome biogenesis during spermiogenesis. Binds in vitro to phospholipids, including phosphatidylinositol 3-phosphate (PtdIns(3)P), phosphatidylinositol 4,5-bisphosphate (PtdIns(4,5)P2), phosphatidylinositol 4-phosphate (PtdIns(4)P) and phosphatidic acid (PA). Contrary to other profilin family members, does not bind to actin in vitro.</text>
</comment>
<keyword evidence="7" id="KW-0446">Lipid-binding</keyword>
<evidence type="ECO:0000256" key="9">
    <source>
        <dbReference type="RuleBase" id="RU003909"/>
    </source>
</evidence>
<evidence type="ECO:0000256" key="7">
    <source>
        <dbReference type="ARBA" id="ARBA00023121"/>
    </source>
</evidence>
<evidence type="ECO:0000256" key="4">
    <source>
        <dbReference type="ARBA" id="ARBA00022490"/>
    </source>
</evidence>
<dbReference type="CTD" id="375189"/>
<dbReference type="Pfam" id="PF00235">
    <property type="entry name" value="Profilin"/>
    <property type="match status" value="1"/>
</dbReference>
<evidence type="ECO:0000256" key="5">
    <source>
        <dbReference type="ARBA" id="ARBA00022782"/>
    </source>
</evidence>
<dbReference type="KEGG" id="pgut:117667489"/>
<dbReference type="FunFam" id="3.30.450.30:FF:000007">
    <property type="entry name" value="Profilin"/>
    <property type="match status" value="1"/>
</dbReference>
<dbReference type="AlphaFoldDB" id="A0A6P9C2U1"/>
<dbReference type="SMART" id="SM00392">
    <property type="entry name" value="PROF"/>
    <property type="match status" value="1"/>
</dbReference>
<sequence length="128" mass="14444">MNQAQTLLLDGLIKTKHVHKAALIRLSDMNVMTSTQGFGIQNWASVIVQAFFNNPAQMRKEGQYFYDRYYKCFRADGNSIYLKAKEEGVILVKTASFVLVGTYCQGMYPSVCVEAVEKLADYLRAKGN</sequence>
<dbReference type="CDD" id="cd00148">
    <property type="entry name" value="PROF"/>
    <property type="match status" value="1"/>
</dbReference>
<dbReference type="RefSeq" id="XP_034276779.1">
    <property type="nucleotide sequence ID" value="XM_034420888.1"/>
</dbReference>
<evidence type="ECO:0000256" key="3">
    <source>
        <dbReference type="ARBA" id="ARBA00022473"/>
    </source>
</evidence>
<dbReference type="PANTHER" id="PTHR11604:SF2">
    <property type="entry name" value="PROFILIN-4"/>
    <property type="match status" value="1"/>
</dbReference>
<dbReference type="GO" id="GO:0005938">
    <property type="term" value="C:cell cortex"/>
    <property type="evidence" value="ECO:0007669"/>
    <property type="project" value="TreeGrafter"/>
</dbReference>
<keyword evidence="4" id="KW-0963">Cytoplasm</keyword>
<dbReference type="Proteomes" id="UP001652622">
    <property type="component" value="Unplaced"/>
</dbReference>
<comment type="subcellular location">
    <subcellularLocation>
        <location evidence="1">Cytoplasm</location>
    </subcellularLocation>
</comment>
<name>A0A6P9C2U1_PANGU</name>
<keyword evidence="3" id="KW-0217">Developmental protein</keyword>
<evidence type="ECO:0000256" key="8">
    <source>
        <dbReference type="ARBA" id="ARBA00059169"/>
    </source>
</evidence>
<reference evidence="11" key="1">
    <citation type="submission" date="2025-08" db="UniProtKB">
        <authorList>
            <consortium name="RefSeq"/>
        </authorList>
    </citation>
    <scope>IDENTIFICATION</scope>
    <source>
        <tissue evidence="11">Blood</tissue>
    </source>
</reference>
<evidence type="ECO:0000256" key="6">
    <source>
        <dbReference type="ARBA" id="ARBA00022871"/>
    </source>
</evidence>
<dbReference type="InterPro" id="IPR048278">
    <property type="entry name" value="PFN"/>
</dbReference>
<proteinExistence type="inferred from homology"/>
<dbReference type="PANTHER" id="PTHR11604">
    <property type="entry name" value="PROFILIN"/>
    <property type="match status" value="1"/>
</dbReference>
<dbReference type="InterPro" id="IPR005455">
    <property type="entry name" value="PFN_euk"/>
</dbReference>
<keyword evidence="9" id="KW-0009">Actin-binding</keyword>
<dbReference type="InterPro" id="IPR036140">
    <property type="entry name" value="PFN_sf"/>
</dbReference>
<protein>
    <recommendedName>
        <fullName evidence="9">Profilin</fullName>
    </recommendedName>
</protein>
<evidence type="ECO:0000256" key="2">
    <source>
        <dbReference type="ARBA" id="ARBA00010058"/>
    </source>
</evidence>
<dbReference type="OrthoDB" id="421374at2759"/>
<dbReference type="GO" id="GO:0003785">
    <property type="term" value="F:actin monomer binding"/>
    <property type="evidence" value="ECO:0007669"/>
    <property type="project" value="TreeGrafter"/>
</dbReference>
<keyword evidence="10" id="KW-1185">Reference proteome</keyword>
<dbReference type="GO" id="GO:0007283">
    <property type="term" value="P:spermatogenesis"/>
    <property type="evidence" value="ECO:0007669"/>
    <property type="project" value="UniProtKB-KW"/>
</dbReference>
<evidence type="ECO:0000313" key="11">
    <source>
        <dbReference type="RefSeq" id="XP_034276779.1"/>
    </source>
</evidence>
<organism evidence="10 11">
    <name type="scientific">Pantherophis guttatus</name>
    <name type="common">Corn snake</name>
    <name type="synonym">Elaphe guttata</name>
    <dbReference type="NCBI Taxonomy" id="94885"/>
    <lineage>
        <taxon>Eukaryota</taxon>
        <taxon>Metazoa</taxon>
        <taxon>Chordata</taxon>
        <taxon>Craniata</taxon>
        <taxon>Vertebrata</taxon>
        <taxon>Euteleostomi</taxon>
        <taxon>Lepidosauria</taxon>
        <taxon>Squamata</taxon>
        <taxon>Bifurcata</taxon>
        <taxon>Unidentata</taxon>
        <taxon>Episquamata</taxon>
        <taxon>Toxicofera</taxon>
        <taxon>Serpentes</taxon>
        <taxon>Colubroidea</taxon>
        <taxon>Colubridae</taxon>
        <taxon>Colubrinae</taxon>
        <taxon>Pantherophis</taxon>
    </lineage>
</organism>
<dbReference type="OMA" id="QGQKFML"/>
<accession>A0A6P9C2U1</accession>
<comment type="similarity">
    <text evidence="2 9">Belongs to the profilin family.</text>
</comment>
<keyword evidence="6" id="KW-0744">Spermatogenesis</keyword>
<dbReference type="GO" id="GO:0030154">
    <property type="term" value="P:cell differentiation"/>
    <property type="evidence" value="ECO:0007669"/>
    <property type="project" value="UniProtKB-KW"/>
</dbReference>
<dbReference type="GO" id="GO:0008289">
    <property type="term" value="F:lipid binding"/>
    <property type="evidence" value="ECO:0007669"/>
    <property type="project" value="UniProtKB-KW"/>
</dbReference>
<dbReference type="SUPFAM" id="SSF55770">
    <property type="entry name" value="Profilin (actin-binding protein)"/>
    <property type="match status" value="1"/>
</dbReference>
<evidence type="ECO:0000313" key="10">
    <source>
        <dbReference type="Proteomes" id="UP001652622"/>
    </source>
</evidence>
<keyword evidence="5" id="KW-0221">Differentiation</keyword>
<gene>
    <name evidence="11" type="primary">PFN4</name>
</gene>
<dbReference type="InParanoid" id="A0A6P9C2U1"/>